<keyword evidence="5" id="KW-1185">Reference proteome</keyword>
<evidence type="ECO:0000256" key="2">
    <source>
        <dbReference type="ARBA" id="ARBA00023315"/>
    </source>
</evidence>
<keyword evidence="2" id="KW-0012">Acyltransferase</keyword>
<dbReference type="InterPro" id="IPR016181">
    <property type="entry name" value="Acyl_CoA_acyltransferase"/>
</dbReference>
<evidence type="ECO:0000259" key="3">
    <source>
        <dbReference type="PROSITE" id="PS51186"/>
    </source>
</evidence>
<dbReference type="PANTHER" id="PTHR43877:SF2">
    <property type="entry name" value="AMINOALKYLPHOSPHONATE N-ACETYLTRANSFERASE-RELATED"/>
    <property type="match status" value="1"/>
</dbReference>
<proteinExistence type="predicted"/>
<evidence type="ECO:0000313" key="4">
    <source>
        <dbReference type="EMBL" id="AXO88744.1"/>
    </source>
</evidence>
<keyword evidence="1" id="KW-0808">Transferase</keyword>
<gene>
    <name evidence="4" type="ORF">DZC75_12340</name>
</gene>
<dbReference type="InterPro" id="IPR000182">
    <property type="entry name" value="GNAT_dom"/>
</dbReference>
<dbReference type="PANTHER" id="PTHR43877">
    <property type="entry name" value="AMINOALKYLPHOSPHONATE N-ACETYLTRANSFERASE-RELATED-RELATED"/>
    <property type="match status" value="1"/>
</dbReference>
<accession>A0AAI8K9L3</accession>
<dbReference type="RefSeq" id="WP_116888463.1">
    <property type="nucleotide sequence ID" value="NZ_CP031641.1"/>
</dbReference>
<dbReference type="GO" id="GO:0016747">
    <property type="term" value="F:acyltransferase activity, transferring groups other than amino-acyl groups"/>
    <property type="evidence" value="ECO:0007669"/>
    <property type="project" value="InterPro"/>
</dbReference>
<dbReference type="Proteomes" id="UP000258127">
    <property type="component" value="Chromosome"/>
</dbReference>
<sequence length="167" mass="19396">MSDWSIQSVTADTVDEVVAFVDRARRELFPMLAQAPLPDDLARFTETYLNGAGRFLVARDQGRLIGAIGYLPYDHRFAQLDYRHLRTVEVVRLFVLPEYRQQGMARALYQALRDQARQAHVQCLYLHTHPFLPGAIEFWQRQGFVIVDVEHDPLWRTTHMHALPEHG</sequence>
<dbReference type="AlphaFoldDB" id="A0AAI8K9L3"/>
<feature type="domain" description="N-acetyltransferase" evidence="3">
    <location>
        <begin position="15"/>
        <end position="165"/>
    </location>
</feature>
<reference evidence="4 5" key="1">
    <citation type="submission" date="2018-08" db="EMBL/GenBank/DDBJ databases">
        <authorList>
            <person name="Lee Y."/>
            <person name="Kakembo D."/>
        </authorList>
    </citation>
    <scope>NUCLEOTIDE SEQUENCE [LARGE SCALE GENOMIC DNA]</scope>
    <source>
        <strain evidence="4 5">JBCS1880</strain>
    </source>
</reference>
<dbReference type="EMBL" id="CP031641">
    <property type="protein sequence ID" value="AXO88744.1"/>
    <property type="molecule type" value="Genomic_DNA"/>
</dbReference>
<organism evidence="4 5">
    <name type="scientific">Pseudomonas parafulva</name>
    <dbReference type="NCBI Taxonomy" id="157782"/>
    <lineage>
        <taxon>Bacteria</taxon>
        <taxon>Pseudomonadati</taxon>
        <taxon>Pseudomonadota</taxon>
        <taxon>Gammaproteobacteria</taxon>
        <taxon>Pseudomonadales</taxon>
        <taxon>Pseudomonadaceae</taxon>
        <taxon>Pseudomonas</taxon>
    </lineage>
</organism>
<dbReference type="SUPFAM" id="SSF55729">
    <property type="entry name" value="Acyl-CoA N-acyltransferases (Nat)"/>
    <property type="match status" value="1"/>
</dbReference>
<evidence type="ECO:0000313" key="5">
    <source>
        <dbReference type="Proteomes" id="UP000258127"/>
    </source>
</evidence>
<dbReference type="PROSITE" id="PS51186">
    <property type="entry name" value="GNAT"/>
    <property type="match status" value="1"/>
</dbReference>
<dbReference type="CDD" id="cd04301">
    <property type="entry name" value="NAT_SF"/>
    <property type="match status" value="1"/>
</dbReference>
<evidence type="ECO:0000256" key="1">
    <source>
        <dbReference type="ARBA" id="ARBA00022679"/>
    </source>
</evidence>
<dbReference type="Gene3D" id="3.40.630.30">
    <property type="match status" value="1"/>
</dbReference>
<dbReference type="Pfam" id="PF00583">
    <property type="entry name" value="Acetyltransf_1"/>
    <property type="match status" value="1"/>
</dbReference>
<name>A0AAI8K9L3_9PSED</name>
<dbReference type="InterPro" id="IPR050832">
    <property type="entry name" value="Bact_Acetyltransf"/>
</dbReference>
<protein>
    <submittedName>
        <fullName evidence="4">GNAT family N-acetyltransferase</fullName>
    </submittedName>
</protein>